<organism evidence="1 2">
    <name type="scientific">Cystobacter ferrugineus</name>
    <dbReference type="NCBI Taxonomy" id="83449"/>
    <lineage>
        <taxon>Bacteria</taxon>
        <taxon>Pseudomonadati</taxon>
        <taxon>Myxococcota</taxon>
        <taxon>Myxococcia</taxon>
        <taxon>Myxococcales</taxon>
        <taxon>Cystobacterineae</taxon>
        <taxon>Archangiaceae</taxon>
        <taxon>Cystobacter</taxon>
    </lineage>
</organism>
<evidence type="ECO:0000313" key="1">
    <source>
        <dbReference type="EMBL" id="OJH41444.1"/>
    </source>
</evidence>
<protein>
    <submittedName>
        <fullName evidence="1">Uncharacterized protein</fullName>
    </submittedName>
</protein>
<comment type="caution">
    <text evidence="1">The sequence shown here is derived from an EMBL/GenBank/DDBJ whole genome shotgun (WGS) entry which is preliminary data.</text>
</comment>
<name>A0A1L9BGM5_9BACT</name>
<proteinExistence type="predicted"/>
<keyword evidence="2" id="KW-1185">Reference proteome</keyword>
<reference evidence="1 2" key="2">
    <citation type="submission" date="2016-12" db="EMBL/GenBank/DDBJ databases">
        <title>Draft Genome Sequence of Cystobacter ferrugineus Strain Cbfe23.</title>
        <authorList>
            <person name="Akbar S."/>
            <person name="Dowd S.E."/>
            <person name="Stevens D.C."/>
        </authorList>
    </citation>
    <scope>NUCLEOTIDE SEQUENCE [LARGE SCALE GENOMIC DNA]</scope>
    <source>
        <strain evidence="1 2">Cbfe23</strain>
    </source>
</reference>
<accession>A0A1L9BGM5</accession>
<dbReference type="AlphaFoldDB" id="A0A1L9BGM5"/>
<reference evidence="2" key="1">
    <citation type="submission" date="2016-11" db="EMBL/GenBank/DDBJ databases">
        <authorList>
            <person name="Shukria A."/>
            <person name="Stevens D.C."/>
        </authorList>
    </citation>
    <scope>NUCLEOTIDE SEQUENCE [LARGE SCALE GENOMIC DNA]</scope>
    <source>
        <strain evidence="2">Cbfe23</strain>
    </source>
</reference>
<evidence type="ECO:0000313" key="2">
    <source>
        <dbReference type="Proteomes" id="UP000182229"/>
    </source>
</evidence>
<dbReference type="Proteomes" id="UP000182229">
    <property type="component" value="Unassembled WGS sequence"/>
</dbReference>
<gene>
    <name evidence="1" type="ORF">BON30_11355</name>
</gene>
<dbReference type="EMBL" id="MPIN01000002">
    <property type="protein sequence ID" value="OJH41444.1"/>
    <property type="molecule type" value="Genomic_DNA"/>
</dbReference>
<sequence>MRRGQRVIVHAHALAVRPLHLAQQARSIPGIAPGALERVLLRQVAVGVMGVVDAIRLAQAPARAAAPVSPPRLAVVSFL</sequence>